<dbReference type="InterPro" id="IPR011257">
    <property type="entry name" value="DNA_glycosylase"/>
</dbReference>
<dbReference type="EC" id="3.2.2.21" evidence="3"/>
<evidence type="ECO:0000256" key="1">
    <source>
        <dbReference type="ARBA" id="ARBA00000086"/>
    </source>
</evidence>
<dbReference type="SUPFAM" id="SSF48150">
    <property type="entry name" value="DNA-glycosylase"/>
    <property type="match status" value="1"/>
</dbReference>
<sequence>MKKALRQAERYLAKTDPVLARMIEQHGPCTLQRDPHPRFHTLVWAIVNQQLSVKAARSIEGRLLKHFDSDVFHPQHFYRVRETTLRRCGLSGAKIRYIREIARRVRQDELDLHGLDTLDDERVAERLMDLPGIGQWTAEMLLMFSLGRMDVLPVGDLALRKSMRVHWGLGEDVPHDTYIELAEAWRPYRTVASWYIWAAVD</sequence>
<dbReference type="Proteomes" id="UP000295707">
    <property type="component" value="Unassembled WGS sequence"/>
</dbReference>
<dbReference type="PANTHER" id="PTHR43003">
    <property type="entry name" value="DNA-3-METHYLADENINE GLYCOSYLASE"/>
    <property type="match status" value="1"/>
</dbReference>
<evidence type="ECO:0000256" key="3">
    <source>
        <dbReference type="ARBA" id="ARBA00012000"/>
    </source>
</evidence>
<reference evidence="8 9" key="1">
    <citation type="submission" date="2019-03" db="EMBL/GenBank/DDBJ databases">
        <title>Genomic Encyclopedia of Type Strains, Phase IV (KMG-IV): sequencing the most valuable type-strain genomes for metagenomic binning, comparative biology and taxonomic classification.</title>
        <authorList>
            <person name="Goeker M."/>
        </authorList>
    </citation>
    <scope>NUCLEOTIDE SEQUENCE [LARGE SCALE GENOMIC DNA]</scope>
    <source>
        <strain evidence="8 9">DSM 19610</strain>
    </source>
</reference>
<evidence type="ECO:0000256" key="4">
    <source>
        <dbReference type="ARBA" id="ARBA00022763"/>
    </source>
</evidence>
<dbReference type="Gene3D" id="1.10.1670.40">
    <property type="match status" value="1"/>
</dbReference>
<dbReference type="EMBL" id="SMFX01000001">
    <property type="protein sequence ID" value="TCK18572.1"/>
    <property type="molecule type" value="Genomic_DNA"/>
</dbReference>
<dbReference type="GO" id="GO:0006285">
    <property type="term" value="P:base-excision repair, AP site formation"/>
    <property type="evidence" value="ECO:0007669"/>
    <property type="project" value="TreeGrafter"/>
</dbReference>
<evidence type="ECO:0000313" key="9">
    <source>
        <dbReference type="Proteomes" id="UP000295707"/>
    </source>
</evidence>
<dbReference type="FunFam" id="1.10.340.30:FF:000004">
    <property type="entry name" value="DNA-3-methyladenine glycosylase II"/>
    <property type="match status" value="1"/>
</dbReference>
<dbReference type="GO" id="GO:0032131">
    <property type="term" value="F:alkylated DNA binding"/>
    <property type="evidence" value="ECO:0007669"/>
    <property type="project" value="TreeGrafter"/>
</dbReference>
<evidence type="ECO:0000256" key="2">
    <source>
        <dbReference type="ARBA" id="ARBA00010817"/>
    </source>
</evidence>
<dbReference type="InterPro" id="IPR051912">
    <property type="entry name" value="Alkylbase_DNA_Glycosylase/TA"/>
</dbReference>
<feature type="domain" description="Helix-hairpin-helix DNA-binding motif class 1" evidence="6">
    <location>
        <begin position="125"/>
        <end position="144"/>
    </location>
</feature>
<keyword evidence="9" id="KW-1185">Reference proteome</keyword>
<dbReference type="InterPro" id="IPR003265">
    <property type="entry name" value="HhH-GPD_domain"/>
</dbReference>
<gene>
    <name evidence="8" type="ORF">DFR30_1851</name>
</gene>
<dbReference type="SMART" id="SM00278">
    <property type="entry name" value="HhH1"/>
    <property type="match status" value="1"/>
</dbReference>
<accession>A0A4R1HMU3</accession>
<feature type="domain" description="HhH-GPD" evidence="7">
    <location>
        <begin position="47"/>
        <end position="201"/>
    </location>
</feature>
<dbReference type="OrthoDB" id="9811249at2"/>
<dbReference type="PANTHER" id="PTHR43003:SF5">
    <property type="entry name" value="DNA-3-METHYLADENINE GLYCOSYLASE"/>
    <property type="match status" value="1"/>
</dbReference>
<proteinExistence type="inferred from homology"/>
<dbReference type="InterPro" id="IPR003583">
    <property type="entry name" value="Hlx-hairpin-Hlx_DNA-bd_motif"/>
</dbReference>
<dbReference type="GO" id="GO:0008725">
    <property type="term" value="F:DNA-3-methyladenine glycosylase activity"/>
    <property type="evidence" value="ECO:0007669"/>
    <property type="project" value="TreeGrafter"/>
</dbReference>
<dbReference type="Gene3D" id="1.10.340.30">
    <property type="entry name" value="Hypothetical protein, domain 2"/>
    <property type="match status" value="1"/>
</dbReference>
<dbReference type="SMART" id="SM00478">
    <property type="entry name" value="ENDO3c"/>
    <property type="match status" value="1"/>
</dbReference>
<keyword evidence="5" id="KW-0234">DNA repair</keyword>
<dbReference type="GO" id="GO:0032993">
    <property type="term" value="C:protein-DNA complex"/>
    <property type="evidence" value="ECO:0007669"/>
    <property type="project" value="TreeGrafter"/>
</dbReference>
<evidence type="ECO:0000256" key="5">
    <source>
        <dbReference type="ARBA" id="ARBA00023204"/>
    </source>
</evidence>
<organism evidence="8 9">
    <name type="scientific">Thiogranum longum</name>
    <dbReference type="NCBI Taxonomy" id="1537524"/>
    <lineage>
        <taxon>Bacteria</taxon>
        <taxon>Pseudomonadati</taxon>
        <taxon>Pseudomonadota</taxon>
        <taxon>Gammaproteobacteria</taxon>
        <taxon>Chromatiales</taxon>
        <taxon>Ectothiorhodospiraceae</taxon>
        <taxon>Thiogranum</taxon>
    </lineage>
</organism>
<name>A0A4R1HMU3_9GAMM</name>
<dbReference type="Pfam" id="PF00730">
    <property type="entry name" value="HhH-GPD"/>
    <property type="match status" value="1"/>
</dbReference>
<dbReference type="GO" id="GO:0005737">
    <property type="term" value="C:cytoplasm"/>
    <property type="evidence" value="ECO:0007669"/>
    <property type="project" value="TreeGrafter"/>
</dbReference>
<dbReference type="GO" id="GO:0043916">
    <property type="term" value="F:DNA-7-methylguanine glycosylase activity"/>
    <property type="evidence" value="ECO:0007669"/>
    <property type="project" value="TreeGrafter"/>
</dbReference>
<evidence type="ECO:0000259" key="6">
    <source>
        <dbReference type="SMART" id="SM00278"/>
    </source>
</evidence>
<dbReference type="GO" id="GO:0006307">
    <property type="term" value="P:DNA alkylation repair"/>
    <property type="evidence" value="ECO:0007669"/>
    <property type="project" value="TreeGrafter"/>
</dbReference>
<evidence type="ECO:0000259" key="7">
    <source>
        <dbReference type="SMART" id="SM00478"/>
    </source>
</evidence>
<evidence type="ECO:0000313" key="8">
    <source>
        <dbReference type="EMBL" id="TCK18572.1"/>
    </source>
</evidence>
<dbReference type="CDD" id="cd00056">
    <property type="entry name" value="ENDO3c"/>
    <property type="match status" value="1"/>
</dbReference>
<protein>
    <recommendedName>
        <fullName evidence="3">DNA-3-methyladenine glycosylase II</fullName>
        <ecNumber evidence="3">3.2.2.21</ecNumber>
    </recommendedName>
</protein>
<dbReference type="RefSeq" id="WP_132972493.1">
    <property type="nucleotide sequence ID" value="NZ_SMFX01000001.1"/>
</dbReference>
<comment type="catalytic activity">
    <reaction evidence="1">
        <text>Hydrolysis of alkylated DNA, releasing 3-methyladenine, 3-methylguanine, 7-methylguanine and 7-methyladenine.</text>
        <dbReference type="EC" id="3.2.2.21"/>
    </reaction>
</comment>
<keyword evidence="4" id="KW-0227">DNA damage</keyword>
<comment type="similarity">
    <text evidence="2">Belongs to the alkylbase DNA glycosidase AlkA family.</text>
</comment>
<comment type="caution">
    <text evidence="8">The sequence shown here is derived from an EMBL/GenBank/DDBJ whole genome shotgun (WGS) entry which is preliminary data.</text>
</comment>
<dbReference type="AlphaFoldDB" id="A0A4R1HMU3"/>